<evidence type="ECO:0000259" key="2">
    <source>
        <dbReference type="Pfam" id="PF25597"/>
    </source>
</evidence>
<proteinExistence type="predicted"/>
<dbReference type="AlphaFoldDB" id="A0AAW1XMZ9"/>
<evidence type="ECO:0000313" key="3">
    <source>
        <dbReference type="EMBL" id="KAK9937705.1"/>
    </source>
</evidence>
<sequence length="179" mass="19272">MTPYKSNKLQPKTVQCIFLGFASGYKGYICYNPRTKKCIISRHVFFDETLFPYATASCSSLQPQLSPVSPISANSTTSAPVHLQLTQSFTPSTLPTPVLHTSSPSASYQSGQHYCTTSQHINSLVSGHINTSSTASPPLESANSVDNSPTATNASSTTHSIPFSPDSHTSIQLLRMMVL</sequence>
<accession>A0AAW1XMZ9</accession>
<dbReference type="InterPro" id="IPR057670">
    <property type="entry name" value="SH3_retrovirus"/>
</dbReference>
<comment type="caution">
    <text evidence="3">The sequence shown here is derived from an EMBL/GenBank/DDBJ whole genome shotgun (WGS) entry which is preliminary data.</text>
</comment>
<feature type="region of interest" description="Disordered" evidence="1">
    <location>
        <begin position="128"/>
        <end position="166"/>
    </location>
</feature>
<organism evidence="3 4">
    <name type="scientific">Rubus argutus</name>
    <name type="common">Southern blackberry</name>
    <dbReference type="NCBI Taxonomy" id="59490"/>
    <lineage>
        <taxon>Eukaryota</taxon>
        <taxon>Viridiplantae</taxon>
        <taxon>Streptophyta</taxon>
        <taxon>Embryophyta</taxon>
        <taxon>Tracheophyta</taxon>
        <taxon>Spermatophyta</taxon>
        <taxon>Magnoliopsida</taxon>
        <taxon>eudicotyledons</taxon>
        <taxon>Gunneridae</taxon>
        <taxon>Pentapetalae</taxon>
        <taxon>rosids</taxon>
        <taxon>fabids</taxon>
        <taxon>Rosales</taxon>
        <taxon>Rosaceae</taxon>
        <taxon>Rosoideae</taxon>
        <taxon>Rosoideae incertae sedis</taxon>
        <taxon>Rubus</taxon>
    </lineage>
</organism>
<feature type="domain" description="Retroviral polymerase SH3-like" evidence="2">
    <location>
        <begin position="3"/>
        <end position="55"/>
    </location>
</feature>
<dbReference type="EMBL" id="JBEDUW010000003">
    <property type="protein sequence ID" value="KAK9937705.1"/>
    <property type="molecule type" value="Genomic_DNA"/>
</dbReference>
<evidence type="ECO:0000313" key="4">
    <source>
        <dbReference type="Proteomes" id="UP001457282"/>
    </source>
</evidence>
<keyword evidence="4" id="KW-1185">Reference proteome</keyword>
<reference evidence="3 4" key="1">
    <citation type="journal article" date="2023" name="G3 (Bethesda)">
        <title>A chromosome-length genome assembly and annotation of blackberry (Rubus argutus, cv. 'Hillquist').</title>
        <authorList>
            <person name="Bruna T."/>
            <person name="Aryal R."/>
            <person name="Dudchenko O."/>
            <person name="Sargent D.J."/>
            <person name="Mead D."/>
            <person name="Buti M."/>
            <person name="Cavallini A."/>
            <person name="Hytonen T."/>
            <person name="Andres J."/>
            <person name="Pham M."/>
            <person name="Weisz D."/>
            <person name="Mascagni F."/>
            <person name="Usai G."/>
            <person name="Natali L."/>
            <person name="Bassil N."/>
            <person name="Fernandez G.E."/>
            <person name="Lomsadze A."/>
            <person name="Armour M."/>
            <person name="Olukolu B."/>
            <person name="Poorten T."/>
            <person name="Britton C."/>
            <person name="Davik J."/>
            <person name="Ashrafi H."/>
            <person name="Aiden E.L."/>
            <person name="Borodovsky M."/>
            <person name="Worthington M."/>
        </authorList>
    </citation>
    <scope>NUCLEOTIDE SEQUENCE [LARGE SCALE GENOMIC DNA]</scope>
    <source>
        <strain evidence="3">PI 553951</strain>
    </source>
</reference>
<feature type="compositionally biased region" description="Low complexity" evidence="1">
    <location>
        <begin position="147"/>
        <end position="160"/>
    </location>
</feature>
<protein>
    <recommendedName>
        <fullName evidence="2">Retroviral polymerase SH3-like domain-containing protein</fullName>
    </recommendedName>
</protein>
<dbReference type="Pfam" id="PF25597">
    <property type="entry name" value="SH3_retrovirus"/>
    <property type="match status" value="1"/>
</dbReference>
<dbReference type="Proteomes" id="UP001457282">
    <property type="component" value="Unassembled WGS sequence"/>
</dbReference>
<feature type="compositionally biased region" description="Polar residues" evidence="1">
    <location>
        <begin position="128"/>
        <end position="146"/>
    </location>
</feature>
<gene>
    <name evidence="3" type="ORF">M0R45_014477</name>
</gene>
<evidence type="ECO:0000256" key="1">
    <source>
        <dbReference type="SAM" id="MobiDB-lite"/>
    </source>
</evidence>
<name>A0AAW1XMZ9_RUBAR</name>